<keyword evidence="2" id="KW-1133">Transmembrane helix</keyword>
<keyword evidence="2" id="KW-0472">Membrane</keyword>
<evidence type="ECO:0000313" key="3">
    <source>
        <dbReference type="EMBL" id="WAS94313.1"/>
    </source>
</evidence>
<dbReference type="Proteomes" id="UP001164459">
    <property type="component" value="Chromosome"/>
</dbReference>
<feature type="transmembrane region" description="Helical" evidence="2">
    <location>
        <begin position="25"/>
        <end position="44"/>
    </location>
</feature>
<reference evidence="3" key="1">
    <citation type="submission" date="2022-11" db="EMBL/GenBank/DDBJ databases">
        <title>Minimal conservation of predation-associated metabolite biosynthetic gene clusters underscores biosynthetic potential of Myxococcota including descriptions for ten novel species: Archangium lansinium sp. nov., Myxococcus landrumus sp. nov., Nannocystis bai.</title>
        <authorList>
            <person name="Ahearne A."/>
            <person name="Stevens C."/>
            <person name="Dowd S."/>
        </authorList>
    </citation>
    <scope>NUCLEOTIDE SEQUENCE</scope>
    <source>
        <strain evidence="3">Fl3</strain>
    </source>
</reference>
<keyword evidence="4" id="KW-1185">Reference proteome</keyword>
<dbReference type="RefSeq" id="WP_269036650.1">
    <property type="nucleotide sequence ID" value="NZ_CP114040.1"/>
</dbReference>
<organism evidence="3 4">
    <name type="scientific">Nannocystis punicea</name>
    <dbReference type="NCBI Taxonomy" id="2995304"/>
    <lineage>
        <taxon>Bacteria</taxon>
        <taxon>Pseudomonadati</taxon>
        <taxon>Myxococcota</taxon>
        <taxon>Polyangia</taxon>
        <taxon>Nannocystales</taxon>
        <taxon>Nannocystaceae</taxon>
        <taxon>Nannocystis</taxon>
    </lineage>
</organism>
<gene>
    <name evidence="3" type="ORF">O0S08_49965</name>
</gene>
<evidence type="ECO:0000256" key="1">
    <source>
        <dbReference type="SAM" id="MobiDB-lite"/>
    </source>
</evidence>
<sequence length="146" mass="15730">MSIYGPPTPPVRDNARRASAHGTRVFLALIVLGVLTSVGVIGLLECQKHSSERLEVQRAETIRLDTEALLEAERLQTAELLPAIPSPPNLEIPPSVISQPSEPAGDLPVDTGRIQTAEPLQLKPGRKSAPAEPAEPERLQTAEILR</sequence>
<evidence type="ECO:0000256" key="2">
    <source>
        <dbReference type="SAM" id="Phobius"/>
    </source>
</evidence>
<protein>
    <recommendedName>
        <fullName evidence="5">Cell division protein FtsL</fullName>
    </recommendedName>
</protein>
<dbReference type="EMBL" id="CP114040">
    <property type="protein sequence ID" value="WAS94313.1"/>
    <property type="molecule type" value="Genomic_DNA"/>
</dbReference>
<feature type="region of interest" description="Disordered" evidence="1">
    <location>
        <begin position="82"/>
        <end position="146"/>
    </location>
</feature>
<accession>A0ABY7H4V3</accession>
<evidence type="ECO:0008006" key="5">
    <source>
        <dbReference type="Google" id="ProtNLM"/>
    </source>
</evidence>
<feature type="compositionally biased region" description="Basic and acidic residues" evidence="1">
    <location>
        <begin position="135"/>
        <end position="146"/>
    </location>
</feature>
<keyword evidence="2" id="KW-0812">Transmembrane</keyword>
<evidence type="ECO:0000313" key="4">
    <source>
        <dbReference type="Proteomes" id="UP001164459"/>
    </source>
</evidence>
<proteinExistence type="predicted"/>
<name>A0ABY7H4V3_9BACT</name>